<evidence type="ECO:0000313" key="2">
    <source>
        <dbReference type="Proteomes" id="UP000499080"/>
    </source>
</evidence>
<dbReference type="OrthoDB" id="411823at2759"/>
<dbReference type="EMBL" id="BGPR01005886">
    <property type="protein sequence ID" value="GBN14287.1"/>
    <property type="molecule type" value="Genomic_DNA"/>
</dbReference>
<dbReference type="InterPro" id="IPR036397">
    <property type="entry name" value="RNaseH_sf"/>
</dbReference>
<comment type="caution">
    <text evidence="1">The sequence shown here is derived from an EMBL/GenBank/DDBJ whole genome shotgun (WGS) entry which is preliminary data.</text>
</comment>
<protein>
    <recommendedName>
        <fullName evidence="3">RNase H type-1 domain-containing protein</fullName>
    </recommendedName>
</protein>
<dbReference type="AlphaFoldDB" id="A0A4Y2LLR9"/>
<accession>A0A4Y2LLR9</accession>
<dbReference type="Proteomes" id="UP000499080">
    <property type="component" value="Unassembled WGS sequence"/>
</dbReference>
<evidence type="ECO:0000313" key="1">
    <source>
        <dbReference type="EMBL" id="GBN14287.1"/>
    </source>
</evidence>
<organism evidence="1 2">
    <name type="scientific">Araneus ventricosus</name>
    <name type="common">Orbweaver spider</name>
    <name type="synonym">Epeira ventricosa</name>
    <dbReference type="NCBI Taxonomy" id="182803"/>
    <lineage>
        <taxon>Eukaryota</taxon>
        <taxon>Metazoa</taxon>
        <taxon>Ecdysozoa</taxon>
        <taxon>Arthropoda</taxon>
        <taxon>Chelicerata</taxon>
        <taxon>Arachnida</taxon>
        <taxon>Araneae</taxon>
        <taxon>Araneomorphae</taxon>
        <taxon>Entelegynae</taxon>
        <taxon>Araneoidea</taxon>
        <taxon>Araneidae</taxon>
        <taxon>Araneus</taxon>
    </lineage>
</organism>
<evidence type="ECO:0008006" key="3">
    <source>
        <dbReference type="Google" id="ProtNLM"/>
    </source>
</evidence>
<gene>
    <name evidence="1" type="ORF">AVEN_43809_1</name>
</gene>
<dbReference type="SUPFAM" id="SSF53098">
    <property type="entry name" value="Ribonuclease H-like"/>
    <property type="match status" value="1"/>
</dbReference>
<reference evidence="1 2" key="1">
    <citation type="journal article" date="2019" name="Sci. Rep.">
        <title>Orb-weaving spider Araneus ventricosus genome elucidates the spidroin gene catalogue.</title>
        <authorList>
            <person name="Kono N."/>
            <person name="Nakamura H."/>
            <person name="Ohtoshi R."/>
            <person name="Moran D.A.P."/>
            <person name="Shinohara A."/>
            <person name="Yoshida Y."/>
            <person name="Fujiwara M."/>
            <person name="Mori M."/>
            <person name="Tomita M."/>
            <person name="Arakawa K."/>
        </authorList>
    </citation>
    <scope>NUCLEOTIDE SEQUENCE [LARGE SCALE GENOMIC DNA]</scope>
</reference>
<dbReference type="Gene3D" id="3.30.420.10">
    <property type="entry name" value="Ribonuclease H-like superfamily/Ribonuclease H"/>
    <property type="match status" value="1"/>
</dbReference>
<sequence>MIGCAFCVRENNISAAEWMVQLKPYNSVFHAELIAIKEACKWDSKSNRPIKIWTDGKSSLHFISSLKTNCPFSQDIQNKLLNSPNIKLGWIKANVQHVSNEAAISS</sequence>
<keyword evidence="2" id="KW-1185">Reference proteome</keyword>
<name>A0A4Y2LLR9_ARAVE</name>
<proteinExistence type="predicted"/>
<dbReference type="InterPro" id="IPR012337">
    <property type="entry name" value="RNaseH-like_sf"/>
</dbReference>
<dbReference type="GO" id="GO:0003676">
    <property type="term" value="F:nucleic acid binding"/>
    <property type="evidence" value="ECO:0007669"/>
    <property type="project" value="InterPro"/>
</dbReference>